<evidence type="ECO:0008006" key="8">
    <source>
        <dbReference type="Google" id="ProtNLM"/>
    </source>
</evidence>
<dbReference type="GO" id="GO:0004190">
    <property type="term" value="F:aspartic-type endopeptidase activity"/>
    <property type="evidence" value="ECO:0007669"/>
    <property type="project" value="UniProtKB-KW"/>
</dbReference>
<dbReference type="Pfam" id="PF22936">
    <property type="entry name" value="Pol_BBD"/>
    <property type="match status" value="1"/>
</dbReference>
<dbReference type="InterPro" id="IPR043502">
    <property type="entry name" value="DNA/RNA_pol_sf"/>
</dbReference>
<evidence type="ECO:0000256" key="2">
    <source>
        <dbReference type="SAM" id="MobiDB-lite"/>
    </source>
</evidence>
<feature type="compositionally biased region" description="Basic residues" evidence="2">
    <location>
        <begin position="444"/>
        <end position="454"/>
    </location>
</feature>
<dbReference type="GO" id="GO:0008270">
    <property type="term" value="F:zinc ion binding"/>
    <property type="evidence" value="ECO:0007669"/>
    <property type="project" value="InterPro"/>
</dbReference>
<feature type="domain" description="Retrovirus-related Pol polyprotein from transposon TNT 1-94-like beta-barrel" evidence="5">
    <location>
        <begin position="516"/>
        <end position="559"/>
    </location>
</feature>
<feature type="region of interest" description="Disordered" evidence="2">
    <location>
        <begin position="425"/>
        <end position="454"/>
    </location>
</feature>
<keyword evidence="1" id="KW-0378">Hydrolase</keyword>
<dbReference type="PANTHER" id="PTHR11439">
    <property type="entry name" value="GAG-POL-RELATED RETROTRANSPOSON"/>
    <property type="match status" value="1"/>
</dbReference>
<dbReference type="InParanoid" id="A0A3Q7GR73"/>
<keyword evidence="7" id="KW-1185">Reference proteome</keyword>
<accession>A0A3Q7GR73</accession>
<dbReference type="InterPro" id="IPR036875">
    <property type="entry name" value="Znf_CCHC_sf"/>
</dbReference>
<dbReference type="SUPFAM" id="SSF56672">
    <property type="entry name" value="DNA/RNA polymerases"/>
    <property type="match status" value="2"/>
</dbReference>
<dbReference type="Pfam" id="PF13976">
    <property type="entry name" value="gag_pre-integrs"/>
    <property type="match status" value="1"/>
</dbReference>
<organism evidence="6">
    <name type="scientific">Solanum lycopersicum</name>
    <name type="common">Tomato</name>
    <name type="synonym">Lycopersicon esculentum</name>
    <dbReference type="NCBI Taxonomy" id="4081"/>
    <lineage>
        <taxon>Eukaryota</taxon>
        <taxon>Viridiplantae</taxon>
        <taxon>Streptophyta</taxon>
        <taxon>Embryophyta</taxon>
        <taxon>Tracheophyta</taxon>
        <taxon>Spermatophyta</taxon>
        <taxon>Magnoliopsida</taxon>
        <taxon>eudicotyledons</taxon>
        <taxon>Gunneridae</taxon>
        <taxon>Pentapetalae</taxon>
        <taxon>asterids</taxon>
        <taxon>lamiids</taxon>
        <taxon>Solanales</taxon>
        <taxon>Solanaceae</taxon>
        <taxon>Solanoideae</taxon>
        <taxon>Solaneae</taxon>
        <taxon>Solanum</taxon>
        <taxon>Solanum subgen. Lycopersicon</taxon>
    </lineage>
</organism>
<reference evidence="6" key="2">
    <citation type="submission" date="2019-01" db="UniProtKB">
        <authorList>
            <consortium name="EnsemblPlants"/>
        </authorList>
    </citation>
    <scope>IDENTIFICATION</scope>
    <source>
        <strain evidence="6">cv. Heinz 1706</strain>
    </source>
</reference>
<evidence type="ECO:0000259" key="5">
    <source>
        <dbReference type="Pfam" id="PF22936"/>
    </source>
</evidence>
<keyword evidence="1" id="KW-0645">Protease</keyword>
<dbReference type="InterPro" id="IPR025724">
    <property type="entry name" value="GAG-pre-integrase_dom"/>
</dbReference>
<dbReference type="CDD" id="cd09272">
    <property type="entry name" value="RNase_HI_RT_Ty1"/>
    <property type="match status" value="2"/>
</dbReference>
<name>A0A3Q7GR73_SOLLC</name>
<evidence type="ECO:0000256" key="1">
    <source>
        <dbReference type="ARBA" id="ARBA00022750"/>
    </source>
</evidence>
<dbReference type="Pfam" id="PF07727">
    <property type="entry name" value="RVT_2"/>
    <property type="match status" value="1"/>
</dbReference>
<dbReference type="InterPro" id="IPR013103">
    <property type="entry name" value="RVT_2"/>
</dbReference>
<sequence length="927" mass="105229">YVLTLLAETGKSGAKPCCTPTVPKVHFTKDDGDPVDDPERYRKLVGKLNYITVTRPDVAYSVSIVMCAPTIKNCAALEQILCYLKGAPSLGILYSDHGHTRIECFAVVDWAGSRIDRRSTTGYCIFVGGNLVSWRSKKQTFVSRSNTEAEFRAMAQSTCEILWIHHLLIVIGLNPLSQQNFGDKKNDESTSSVNNTSSLASSLMTRIVSNAKFVVEIFDVSGHFGMWQGKNVLLPPGVHHGRDKGLLESGREVQMFILRNEGQIHMFILYNEGQVVTEESFVMDIDWKIINRVACDTIRSYLAREQKYPYTKETSANKLWNSLEEKFLKKNSQNKLDMKRRLLCFTYVPGSTMNDHITSFNKLATNLRNMDVTFTDGDMTLMLLSSLPDEFDHLETTLLHGNDEVSLKEVCSALYSYEQRKREKQKDGEAEALVARGRSQNNMRTKKGRSKSRSRLNKDEYAFCREKGHWKKDCPKLNSKAKPNNGKAVMDSNVADCDDSDYSLVTTDPSKSSDVWLMDSACSYHMCPNRDWFIDLQEGECGGFKVIADNSMMRTCSGALVVMKAIRRNNNMYHYQGSTVIGTATTTSIDEKEAEMTKLWHRRLRHAGGKSLKTLSDQGLLKGVEFEGKIIFPTQGSNEETTENFPLEGEPVEEELEDNSFIYLLLYVDDMLIASKSQEEIEKLKIQLRKAFEMKDLGEAKKILGMEIKRDRHSKKLYLSQKEYLKRVLKRFGMNKKTKSVSTPLAPHFKLSDAMSPNNEAEREYMSRVPYANAIGSLMYAMVYTRPDISHVVGVVSRYMHNPGKDHWEAVKWILRYIHNTVNVGLVFEQKDSQYLVGYCDSDYAGDLDKRRSTTGYVFTIANAPVSWKSTLQSAVALSTTEAEYMTITEAEKEAIWLQGLLRELDTIKIVVDRKLKMENLAKVEIC</sequence>
<reference evidence="6" key="1">
    <citation type="journal article" date="2012" name="Nature">
        <title>The tomato genome sequence provides insights into fleshy fruit evolution.</title>
        <authorList>
            <consortium name="Tomato Genome Consortium"/>
        </authorList>
    </citation>
    <scope>NUCLEOTIDE SEQUENCE [LARGE SCALE GENOMIC DNA]</scope>
    <source>
        <strain evidence="6">cv. Heinz 1706</strain>
    </source>
</reference>
<dbReference type="GO" id="GO:0003676">
    <property type="term" value="F:nucleic acid binding"/>
    <property type="evidence" value="ECO:0007669"/>
    <property type="project" value="InterPro"/>
</dbReference>
<dbReference type="Pfam" id="PF14223">
    <property type="entry name" value="Retrotran_gag_2"/>
    <property type="match status" value="1"/>
</dbReference>
<feature type="domain" description="GAG-pre-integrase" evidence="4">
    <location>
        <begin position="571"/>
        <end position="627"/>
    </location>
</feature>
<dbReference type="Gramene" id="Solyc06g031693.1.1">
    <property type="protein sequence ID" value="Solyc06g031693.1.1"/>
    <property type="gene ID" value="Solyc06g031693.1"/>
</dbReference>
<evidence type="ECO:0000313" key="7">
    <source>
        <dbReference type="Proteomes" id="UP000004994"/>
    </source>
</evidence>
<feature type="domain" description="Reverse transcriptase Ty1/copia-type" evidence="3">
    <location>
        <begin position="662"/>
        <end position="745"/>
    </location>
</feature>
<evidence type="ECO:0000259" key="3">
    <source>
        <dbReference type="Pfam" id="PF07727"/>
    </source>
</evidence>
<dbReference type="Gene3D" id="4.10.60.10">
    <property type="entry name" value="Zinc finger, CCHC-type"/>
    <property type="match status" value="1"/>
</dbReference>
<dbReference type="SUPFAM" id="SSF57756">
    <property type="entry name" value="Retrovirus zinc finger-like domains"/>
    <property type="match status" value="1"/>
</dbReference>
<dbReference type="EnsemblPlants" id="Solyc06g031693.1.1">
    <property type="protein sequence ID" value="Solyc06g031693.1.1"/>
    <property type="gene ID" value="Solyc06g031693.1"/>
</dbReference>
<dbReference type="OMA" id="LAKVEIC"/>
<evidence type="ECO:0000313" key="6">
    <source>
        <dbReference type="EnsemblPlants" id="Solyc06g031693.1.1"/>
    </source>
</evidence>
<dbReference type="InterPro" id="IPR054722">
    <property type="entry name" value="PolX-like_BBD"/>
</dbReference>
<proteinExistence type="predicted"/>
<dbReference type="STRING" id="4081.A0A3Q7GR73"/>
<dbReference type="AlphaFoldDB" id="A0A3Q7GR73"/>
<dbReference type="Proteomes" id="UP000004994">
    <property type="component" value="Chromosome 6"/>
</dbReference>
<evidence type="ECO:0000259" key="4">
    <source>
        <dbReference type="Pfam" id="PF13976"/>
    </source>
</evidence>
<protein>
    <recommendedName>
        <fullName evidence="8">Reverse transcriptase Ty1/copia-type domain-containing protein</fullName>
    </recommendedName>
</protein>
<keyword evidence="1" id="KW-0064">Aspartyl protease</keyword>